<organism evidence="1 2">
    <name type="scientific">Methanolobus vulcani</name>
    <dbReference type="NCBI Taxonomy" id="38026"/>
    <lineage>
        <taxon>Archaea</taxon>
        <taxon>Methanobacteriati</taxon>
        <taxon>Methanobacteriota</taxon>
        <taxon>Stenosarchaea group</taxon>
        <taxon>Methanomicrobia</taxon>
        <taxon>Methanosarcinales</taxon>
        <taxon>Methanosarcinaceae</taxon>
        <taxon>Methanolobus</taxon>
    </lineage>
</organism>
<dbReference type="AlphaFoldDB" id="A0A7Z7AW54"/>
<proteinExistence type="predicted"/>
<reference evidence="1 2" key="1">
    <citation type="submission" date="2016-10" db="EMBL/GenBank/DDBJ databases">
        <authorList>
            <person name="Varghese N."/>
            <person name="Submissions S."/>
        </authorList>
    </citation>
    <scope>NUCLEOTIDE SEQUENCE [LARGE SCALE GENOMIC DNA]</scope>
    <source>
        <strain evidence="1 2">PL 12/M</strain>
    </source>
</reference>
<comment type="caution">
    <text evidence="1">The sequence shown here is derived from an EMBL/GenBank/DDBJ whole genome shotgun (WGS) entry which is preliminary data.</text>
</comment>
<accession>A0A7Z7AW54</accession>
<dbReference type="EMBL" id="FNCA01000003">
    <property type="protein sequence ID" value="SDF73013.1"/>
    <property type="molecule type" value="Genomic_DNA"/>
</dbReference>
<sequence>MGAEIRDNDEISTREREKLLKSLHSSLFWVGEEIPYKVMIDGNEVNLHEIVWEIVNKPNIERSDVDNIDKLLELLSAKEKEYEDCLEHGNVSSDEANEIFEKAAGVRRAIMDLKELTTSAKRKAIFKCRHICDNVETCEWDSLAEDMKDKCWSKRS</sequence>
<dbReference type="Proteomes" id="UP000199259">
    <property type="component" value="Unassembled WGS sequence"/>
</dbReference>
<gene>
    <name evidence="1" type="ORF">SAMN04488589_1263</name>
</gene>
<dbReference type="OrthoDB" id="137027at2157"/>
<dbReference type="Pfam" id="PF19101">
    <property type="entry name" value="DUF5788"/>
    <property type="match status" value="1"/>
</dbReference>
<dbReference type="RefSeq" id="WP_091709607.1">
    <property type="nucleotide sequence ID" value="NZ_FNCA01000003.1"/>
</dbReference>
<keyword evidence="2" id="KW-1185">Reference proteome</keyword>
<evidence type="ECO:0000313" key="1">
    <source>
        <dbReference type="EMBL" id="SDF73013.1"/>
    </source>
</evidence>
<dbReference type="InterPro" id="IPR043900">
    <property type="entry name" value="DUF5788"/>
</dbReference>
<protein>
    <submittedName>
        <fullName evidence="1">Uncharacterized protein</fullName>
    </submittedName>
</protein>
<name>A0A7Z7AW54_9EURY</name>
<evidence type="ECO:0000313" key="2">
    <source>
        <dbReference type="Proteomes" id="UP000199259"/>
    </source>
</evidence>